<name>A0ABM2WUP9_MESAU</name>
<accession>A0ABM2WUP9</accession>
<sequence>MMIHLLDHVPEDLPVRDTDDSTHLLEGKSVTAEAQVDRMSQKEPNYRLFHLHEEPTLVKELSPKQHDRSKRYPEFLHCVCSRLTPYETERIAFSSDVCTKNDSNIKDAGFKNVFANSIVLLFFYHTPHNLRHYKAVQAIW</sequence>
<protein>
    <submittedName>
        <fullName evidence="2">X-linked retinitis pigmentosa GTPase regulator-interacting protein 1-like</fullName>
    </submittedName>
</protein>
<proteinExistence type="predicted"/>
<reference evidence="2" key="1">
    <citation type="submission" date="2025-08" db="UniProtKB">
        <authorList>
            <consortium name="RefSeq"/>
        </authorList>
    </citation>
    <scope>IDENTIFICATION</scope>
    <source>
        <tissue evidence="2">Liver</tissue>
    </source>
</reference>
<evidence type="ECO:0000313" key="2">
    <source>
        <dbReference type="RefSeq" id="XP_040592628.1"/>
    </source>
</evidence>
<dbReference type="RefSeq" id="XP_040592628.1">
    <property type="nucleotide sequence ID" value="XM_040736694.1"/>
</dbReference>
<gene>
    <name evidence="2" type="primary">LOC121136363</name>
</gene>
<organism evidence="1 2">
    <name type="scientific">Mesocricetus auratus</name>
    <name type="common">Golden hamster</name>
    <dbReference type="NCBI Taxonomy" id="10036"/>
    <lineage>
        <taxon>Eukaryota</taxon>
        <taxon>Metazoa</taxon>
        <taxon>Chordata</taxon>
        <taxon>Craniata</taxon>
        <taxon>Vertebrata</taxon>
        <taxon>Euteleostomi</taxon>
        <taxon>Mammalia</taxon>
        <taxon>Eutheria</taxon>
        <taxon>Euarchontoglires</taxon>
        <taxon>Glires</taxon>
        <taxon>Rodentia</taxon>
        <taxon>Myomorpha</taxon>
        <taxon>Muroidea</taxon>
        <taxon>Cricetidae</taxon>
        <taxon>Cricetinae</taxon>
        <taxon>Mesocricetus</taxon>
    </lineage>
</organism>
<dbReference type="GeneID" id="121136363"/>
<evidence type="ECO:0000313" key="1">
    <source>
        <dbReference type="Proteomes" id="UP000886700"/>
    </source>
</evidence>
<keyword evidence="1" id="KW-1185">Reference proteome</keyword>
<dbReference type="Proteomes" id="UP000886700">
    <property type="component" value="Unplaced"/>
</dbReference>